<dbReference type="Pfam" id="PF14111">
    <property type="entry name" value="DUF4283"/>
    <property type="match status" value="1"/>
</dbReference>
<evidence type="ECO:0000313" key="4">
    <source>
        <dbReference type="Proteomes" id="UP000701853"/>
    </source>
</evidence>
<dbReference type="Proteomes" id="UP000701853">
    <property type="component" value="Chromosome 13"/>
</dbReference>
<feature type="region of interest" description="Disordered" evidence="1">
    <location>
        <begin position="1"/>
        <end position="25"/>
    </location>
</feature>
<evidence type="ECO:0000259" key="2">
    <source>
        <dbReference type="Pfam" id="PF14111"/>
    </source>
</evidence>
<feature type="compositionally biased region" description="Basic and acidic residues" evidence="1">
    <location>
        <begin position="1"/>
        <end position="20"/>
    </location>
</feature>
<gene>
    <name evidence="3" type="ORF">CXB51_034928</name>
</gene>
<dbReference type="EMBL" id="JAHUZN010000013">
    <property type="protein sequence ID" value="KAG8473013.1"/>
    <property type="molecule type" value="Genomic_DNA"/>
</dbReference>
<protein>
    <recommendedName>
        <fullName evidence="2">DUF4283 domain-containing protein</fullName>
    </recommendedName>
</protein>
<evidence type="ECO:0000256" key="1">
    <source>
        <dbReference type="SAM" id="MobiDB-lite"/>
    </source>
</evidence>
<accession>A0A8J5XQD6</accession>
<dbReference type="InterPro" id="IPR025558">
    <property type="entry name" value="DUF4283"/>
</dbReference>
<sequence length="162" mass="18273">MESEEQERTASDRNDSRLLIEGEGSTQDGAVNVAMEIISTPDRPRSWKGCLIGIGSKAYDKAETTTKDEEDDFDLLDGDIVKSSINGIPTIDFSTRVNQLLIKDMEHTVVIKLLGRNIGCTTLQNKILSLWQPSQPFRLMDIENGYYLEKFQNPEDFEKVLS</sequence>
<dbReference type="AlphaFoldDB" id="A0A8J5XQD6"/>
<comment type="caution">
    <text evidence="3">The sequence shown here is derived from an EMBL/GenBank/DDBJ whole genome shotgun (WGS) entry which is preliminary data.</text>
</comment>
<feature type="domain" description="DUF4283" evidence="2">
    <location>
        <begin position="104"/>
        <end position="162"/>
    </location>
</feature>
<evidence type="ECO:0000313" key="3">
    <source>
        <dbReference type="EMBL" id="KAG8473013.1"/>
    </source>
</evidence>
<proteinExistence type="predicted"/>
<name>A0A8J5XQD6_9ROSI</name>
<dbReference type="OrthoDB" id="1000593at2759"/>
<organism evidence="3 4">
    <name type="scientific">Gossypium anomalum</name>
    <dbReference type="NCBI Taxonomy" id="47600"/>
    <lineage>
        <taxon>Eukaryota</taxon>
        <taxon>Viridiplantae</taxon>
        <taxon>Streptophyta</taxon>
        <taxon>Embryophyta</taxon>
        <taxon>Tracheophyta</taxon>
        <taxon>Spermatophyta</taxon>
        <taxon>Magnoliopsida</taxon>
        <taxon>eudicotyledons</taxon>
        <taxon>Gunneridae</taxon>
        <taxon>Pentapetalae</taxon>
        <taxon>rosids</taxon>
        <taxon>malvids</taxon>
        <taxon>Malvales</taxon>
        <taxon>Malvaceae</taxon>
        <taxon>Malvoideae</taxon>
        <taxon>Gossypium</taxon>
    </lineage>
</organism>
<reference evidence="3 4" key="1">
    <citation type="journal article" date="2021" name="bioRxiv">
        <title>The Gossypium anomalum genome as a resource for cotton improvement and evolutionary analysis of hybrid incompatibility.</title>
        <authorList>
            <person name="Grover C.E."/>
            <person name="Yuan D."/>
            <person name="Arick M.A."/>
            <person name="Miller E.R."/>
            <person name="Hu G."/>
            <person name="Peterson D.G."/>
            <person name="Wendel J.F."/>
            <person name="Udall J.A."/>
        </authorList>
    </citation>
    <scope>NUCLEOTIDE SEQUENCE [LARGE SCALE GENOMIC DNA]</scope>
    <source>
        <strain evidence="3">JFW-Udall</strain>
        <tissue evidence="3">Leaf</tissue>
    </source>
</reference>
<keyword evidence="4" id="KW-1185">Reference proteome</keyword>